<evidence type="ECO:0000313" key="8">
    <source>
        <dbReference type="EMBL" id="MBM3319027.1"/>
    </source>
</evidence>
<evidence type="ECO:0000256" key="3">
    <source>
        <dbReference type="ARBA" id="ARBA00023235"/>
    </source>
</evidence>
<dbReference type="Gene3D" id="3.40.50.300">
    <property type="entry name" value="P-loop containing nucleotide triphosphate hydrolases"/>
    <property type="match status" value="1"/>
</dbReference>
<evidence type="ECO:0000256" key="2">
    <source>
        <dbReference type="ARBA" id="ARBA00023125"/>
    </source>
</evidence>
<organism evidence="8 9">
    <name type="scientific">Eiseniibacteriota bacterium</name>
    <dbReference type="NCBI Taxonomy" id="2212470"/>
    <lineage>
        <taxon>Bacteria</taxon>
        <taxon>Candidatus Eiseniibacteriota</taxon>
    </lineage>
</organism>
<comment type="catalytic activity">
    <reaction evidence="4">
        <text>Couples ATP hydrolysis with the unwinding of duplex DNA by translocating in the 3'-5' direction.</text>
        <dbReference type="EC" id="5.6.2.4"/>
    </reaction>
</comment>
<dbReference type="AlphaFoldDB" id="A0A937XDG5"/>
<keyword evidence="8" id="KW-0378">Hydrolase</keyword>
<dbReference type="PANTHER" id="PTHR13710:SF105">
    <property type="entry name" value="ATP-DEPENDENT DNA HELICASE Q1"/>
    <property type="match status" value="1"/>
</dbReference>
<feature type="region of interest" description="Disordered" evidence="6">
    <location>
        <begin position="1"/>
        <end position="56"/>
    </location>
</feature>
<sequence>MTSDDRTQRATDRVVQRGQAVRGGPRVGAPSSSRRDSAPQPAVVRSPSVGDQSPDPHAVLRTLFGFPAFRPHQEEVVRAILDRRDAFVVMPTGGGKSLCYQLPSRILPGTCLVISP</sequence>
<dbReference type="SUPFAM" id="SSF52540">
    <property type="entry name" value="P-loop containing nucleoside triphosphate hydrolases"/>
    <property type="match status" value="1"/>
</dbReference>
<evidence type="ECO:0000256" key="1">
    <source>
        <dbReference type="ARBA" id="ARBA00005446"/>
    </source>
</evidence>
<feature type="compositionally biased region" description="Basic and acidic residues" evidence="6">
    <location>
        <begin position="1"/>
        <end position="15"/>
    </location>
</feature>
<dbReference type="Pfam" id="PF00270">
    <property type="entry name" value="DEAD"/>
    <property type="match status" value="1"/>
</dbReference>
<gene>
    <name evidence="8" type="ORF">FJY75_14365</name>
</gene>
<dbReference type="GO" id="GO:0005524">
    <property type="term" value="F:ATP binding"/>
    <property type="evidence" value="ECO:0007669"/>
    <property type="project" value="InterPro"/>
</dbReference>
<dbReference type="GO" id="GO:0005694">
    <property type="term" value="C:chromosome"/>
    <property type="evidence" value="ECO:0007669"/>
    <property type="project" value="TreeGrafter"/>
</dbReference>
<keyword evidence="3" id="KW-0413">Isomerase</keyword>
<dbReference type="EMBL" id="VGIY01000601">
    <property type="protein sequence ID" value="MBM3319027.1"/>
    <property type="molecule type" value="Genomic_DNA"/>
</dbReference>
<dbReference type="EC" id="5.6.2.4" evidence="5"/>
<evidence type="ECO:0000313" key="9">
    <source>
        <dbReference type="Proteomes" id="UP000748308"/>
    </source>
</evidence>
<dbReference type="InterPro" id="IPR011545">
    <property type="entry name" value="DEAD/DEAH_box_helicase_dom"/>
</dbReference>
<comment type="similarity">
    <text evidence="1">Belongs to the helicase family. RecQ subfamily.</text>
</comment>
<accession>A0A937XDG5</accession>
<evidence type="ECO:0000256" key="4">
    <source>
        <dbReference type="ARBA" id="ARBA00034617"/>
    </source>
</evidence>
<dbReference type="GO" id="GO:0000724">
    <property type="term" value="P:double-strand break repair via homologous recombination"/>
    <property type="evidence" value="ECO:0007669"/>
    <property type="project" value="TreeGrafter"/>
</dbReference>
<keyword evidence="8" id="KW-0547">Nucleotide-binding</keyword>
<comment type="caution">
    <text evidence="8">The sequence shown here is derived from an EMBL/GenBank/DDBJ whole genome shotgun (WGS) entry which is preliminary data.</text>
</comment>
<keyword evidence="2" id="KW-0238">DNA-binding</keyword>
<dbReference type="PANTHER" id="PTHR13710">
    <property type="entry name" value="DNA HELICASE RECQ FAMILY MEMBER"/>
    <property type="match status" value="1"/>
</dbReference>
<dbReference type="GO" id="GO:0005737">
    <property type="term" value="C:cytoplasm"/>
    <property type="evidence" value="ECO:0007669"/>
    <property type="project" value="TreeGrafter"/>
</dbReference>
<protein>
    <recommendedName>
        <fullName evidence="5">DNA 3'-5' helicase</fullName>
        <ecNumber evidence="5">5.6.2.4</ecNumber>
    </recommendedName>
</protein>
<proteinExistence type="inferred from homology"/>
<dbReference type="InterPro" id="IPR027417">
    <property type="entry name" value="P-loop_NTPase"/>
</dbReference>
<keyword evidence="8" id="KW-0067">ATP-binding</keyword>
<reference evidence="8" key="1">
    <citation type="submission" date="2019-03" db="EMBL/GenBank/DDBJ databases">
        <title>Lake Tanganyika Metagenome-Assembled Genomes (MAGs).</title>
        <authorList>
            <person name="Tran P."/>
        </authorList>
    </citation>
    <scope>NUCLEOTIDE SEQUENCE</scope>
    <source>
        <strain evidence="8">M_DeepCast_400m_m2_100</strain>
    </source>
</reference>
<evidence type="ECO:0000259" key="7">
    <source>
        <dbReference type="Pfam" id="PF00270"/>
    </source>
</evidence>
<name>A0A937XDG5_UNCEI</name>
<dbReference type="GO" id="GO:0009378">
    <property type="term" value="F:four-way junction helicase activity"/>
    <property type="evidence" value="ECO:0007669"/>
    <property type="project" value="TreeGrafter"/>
</dbReference>
<keyword evidence="8" id="KW-0347">Helicase</keyword>
<evidence type="ECO:0000256" key="6">
    <source>
        <dbReference type="SAM" id="MobiDB-lite"/>
    </source>
</evidence>
<dbReference type="Proteomes" id="UP000748308">
    <property type="component" value="Unassembled WGS sequence"/>
</dbReference>
<feature type="non-terminal residue" evidence="8">
    <location>
        <position position="116"/>
    </location>
</feature>
<dbReference type="GO" id="GO:0043138">
    <property type="term" value="F:3'-5' DNA helicase activity"/>
    <property type="evidence" value="ECO:0007669"/>
    <property type="project" value="UniProtKB-EC"/>
</dbReference>
<dbReference type="GO" id="GO:0003677">
    <property type="term" value="F:DNA binding"/>
    <property type="evidence" value="ECO:0007669"/>
    <property type="project" value="UniProtKB-KW"/>
</dbReference>
<evidence type="ECO:0000256" key="5">
    <source>
        <dbReference type="ARBA" id="ARBA00034808"/>
    </source>
</evidence>
<feature type="domain" description="DEAD/DEAH-box helicase" evidence="7">
    <location>
        <begin position="70"/>
        <end position="116"/>
    </location>
</feature>